<reference evidence="1 2" key="1">
    <citation type="submission" date="2020-03" db="EMBL/GenBank/DDBJ databases">
        <title>Genomic Encyclopedia of Type Strains, Phase IV (KMG-IV): sequencing the most valuable type-strain genomes for metagenomic binning, comparative biology and taxonomic classification.</title>
        <authorList>
            <person name="Goeker M."/>
        </authorList>
    </citation>
    <scope>NUCLEOTIDE SEQUENCE [LARGE SCALE GENOMIC DNA]</scope>
    <source>
        <strain evidence="1 2">DSM 5718</strain>
    </source>
</reference>
<sequence>MITVQGMVTLVTAYLFWRVLTTPPKPNAIEENNDDSR</sequence>
<name>A0A846MND0_9BACT</name>
<protein>
    <submittedName>
        <fullName evidence="1">Uncharacterized protein</fullName>
    </submittedName>
</protein>
<accession>A0A846MND0</accession>
<organism evidence="1 2">
    <name type="scientific">Thermonema lapsum</name>
    <dbReference type="NCBI Taxonomy" id="28195"/>
    <lineage>
        <taxon>Bacteria</taxon>
        <taxon>Pseudomonadati</taxon>
        <taxon>Bacteroidota</taxon>
        <taxon>Cytophagia</taxon>
        <taxon>Cytophagales</taxon>
        <taxon>Thermonemataceae</taxon>
        <taxon>Thermonema</taxon>
    </lineage>
</organism>
<dbReference type="AlphaFoldDB" id="A0A846MND0"/>
<comment type="caution">
    <text evidence="1">The sequence shown here is derived from an EMBL/GenBank/DDBJ whole genome shotgun (WGS) entry which is preliminary data.</text>
</comment>
<evidence type="ECO:0000313" key="1">
    <source>
        <dbReference type="EMBL" id="NIK72955.1"/>
    </source>
</evidence>
<evidence type="ECO:0000313" key="2">
    <source>
        <dbReference type="Proteomes" id="UP000537126"/>
    </source>
</evidence>
<dbReference type="Proteomes" id="UP000537126">
    <property type="component" value="Unassembled WGS sequence"/>
</dbReference>
<gene>
    <name evidence="1" type="ORF">FHS56_000441</name>
</gene>
<dbReference type="EMBL" id="JAASRN010000001">
    <property type="protein sequence ID" value="NIK72955.1"/>
    <property type="molecule type" value="Genomic_DNA"/>
</dbReference>
<proteinExistence type="predicted"/>
<keyword evidence="2" id="KW-1185">Reference proteome</keyword>